<reference evidence="2 3" key="1">
    <citation type="submission" date="2014-11" db="EMBL/GenBank/DDBJ databases">
        <title>Symbiosis island explosion on the genome of extra-slow-growing strains of soybean bradyrhizobia with massive insertion sequences.</title>
        <authorList>
            <person name="Iida T."/>
            <person name="Minamisawa K."/>
        </authorList>
    </citation>
    <scope>NUCLEOTIDE SEQUENCE [LARGE SCALE GENOMIC DNA]</scope>
    <source>
        <strain evidence="2 3">NK6</strain>
        <plasmid evidence="3">pNK6b DNA</plasmid>
    </source>
</reference>
<evidence type="ECO:0000256" key="1">
    <source>
        <dbReference type="SAM" id="MobiDB-lite"/>
    </source>
</evidence>
<organism evidence="2 3">
    <name type="scientific">Bradyrhizobium diazoefficiens</name>
    <dbReference type="NCBI Taxonomy" id="1355477"/>
    <lineage>
        <taxon>Bacteria</taxon>
        <taxon>Pseudomonadati</taxon>
        <taxon>Pseudomonadota</taxon>
        <taxon>Alphaproteobacteria</taxon>
        <taxon>Hyphomicrobiales</taxon>
        <taxon>Nitrobacteraceae</taxon>
        <taxon>Bradyrhizobium</taxon>
    </lineage>
</organism>
<accession>A0A0E4BYQ4</accession>
<geneLocation type="plasmid" evidence="3">
    <name>pNK6b DNA</name>
</geneLocation>
<name>A0A0E4BYQ4_9BRAD</name>
<gene>
    <name evidence="2" type="ORF">NK6_b_213</name>
</gene>
<proteinExistence type="predicted"/>
<protein>
    <submittedName>
        <fullName evidence="2">Uncharacterized protein</fullName>
    </submittedName>
</protein>
<evidence type="ECO:0000313" key="3">
    <source>
        <dbReference type="Proteomes" id="UP000063308"/>
    </source>
</evidence>
<evidence type="ECO:0000313" key="2">
    <source>
        <dbReference type="EMBL" id="BAR63407.1"/>
    </source>
</evidence>
<dbReference type="EMBL" id="AP014686">
    <property type="protein sequence ID" value="BAR63407.1"/>
    <property type="molecule type" value="Genomic_DNA"/>
</dbReference>
<keyword evidence="2" id="KW-0614">Plasmid</keyword>
<dbReference type="AlphaFoldDB" id="A0A0E4BYQ4"/>
<dbReference type="Proteomes" id="UP000063308">
    <property type="component" value="Plasmid pNK6b"/>
</dbReference>
<feature type="compositionally biased region" description="Basic and acidic residues" evidence="1">
    <location>
        <begin position="45"/>
        <end position="59"/>
    </location>
</feature>
<sequence length="59" mass="6448">MSDLGLAQNHAFNLACTLMSGHALQVDGEYGVMPSDEIDEGDGLDIIHEYNPHDERPAH</sequence>
<feature type="region of interest" description="Disordered" evidence="1">
    <location>
        <begin position="34"/>
        <end position="59"/>
    </location>
</feature>